<dbReference type="EMBL" id="LDTE01000044">
    <property type="protein sequence ID" value="KTT99797.1"/>
    <property type="molecule type" value="Genomic_DNA"/>
</dbReference>
<dbReference type="InterPro" id="IPR037143">
    <property type="entry name" value="4-PPantetheinyl_Trfase_dom_sf"/>
</dbReference>
<keyword evidence="1" id="KW-0808">Transferase</keyword>
<feature type="domain" description="4'-phosphopantetheinyl transferase" evidence="2">
    <location>
        <begin position="87"/>
        <end position="171"/>
    </location>
</feature>
<dbReference type="Gene3D" id="3.90.470.20">
    <property type="entry name" value="4'-phosphopantetheinyl transferase domain"/>
    <property type="match status" value="1"/>
</dbReference>
<dbReference type="InterPro" id="IPR008278">
    <property type="entry name" value="4-PPantetheinyl_Trfase_dom"/>
</dbReference>
<evidence type="ECO:0000259" key="2">
    <source>
        <dbReference type="Pfam" id="PF01648"/>
    </source>
</evidence>
<name>A0A147IVX4_9SPHN</name>
<dbReference type="Pfam" id="PF01648">
    <property type="entry name" value="ACPS"/>
    <property type="match status" value="1"/>
</dbReference>
<reference evidence="3 4" key="1">
    <citation type="journal article" date="2016" name="Front. Microbiol.">
        <title>Genomic Resource of Rice Seed Associated Bacteria.</title>
        <authorList>
            <person name="Midha S."/>
            <person name="Bansal K."/>
            <person name="Sharma S."/>
            <person name="Kumar N."/>
            <person name="Patil P.P."/>
            <person name="Chaudhry V."/>
            <person name="Patil P.B."/>
        </authorList>
    </citation>
    <scope>NUCLEOTIDE SEQUENCE [LARGE SCALE GENOMIC DNA]</scope>
    <source>
        <strain evidence="3 4">SB4</strain>
    </source>
</reference>
<evidence type="ECO:0000313" key="3">
    <source>
        <dbReference type="EMBL" id="KTT99797.1"/>
    </source>
</evidence>
<dbReference type="AlphaFoldDB" id="A0A147IVX4"/>
<organism evidence="3 4">
    <name type="scientific">Sphingomonas sanguinis</name>
    <dbReference type="NCBI Taxonomy" id="33051"/>
    <lineage>
        <taxon>Bacteria</taxon>
        <taxon>Pseudomonadati</taxon>
        <taxon>Pseudomonadota</taxon>
        <taxon>Alphaproteobacteria</taxon>
        <taxon>Sphingomonadales</taxon>
        <taxon>Sphingomonadaceae</taxon>
        <taxon>Sphingomonas</taxon>
    </lineage>
</organism>
<sequence>MTPHWHDGPLDGLIWDGASPMIWRVDDPGRGRREPLVTRLLHHVSAATVTLARNSEGKPEVLSPNGWHISLSGRAGLCLIAAARQPVAVDRETIDDSPPLWDMMTAREAAEVRAACAPLQARQWLRRWTIKEAHAKLIGTPRRIAPEAIETRLIDPIRATAAHQGVSQCWTREQDGAIETVAFWAEAA</sequence>
<dbReference type="SUPFAM" id="SSF56214">
    <property type="entry name" value="4'-phosphopantetheinyl transferase"/>
    <property type="match status" value="1"/>
</dbReference>
<dbReference type="Proteomes" id="UP000074072">
    <property type="component" value="Unassembled WGS sequence"/>
</dbReference>
<evidence type="ECO:0000313" key="4">
    <source>
        <dbReference type="Proteomes" id="UP000074072"/>
    </source>
</evidence>
<dbReference type="GO" id="GO:0000287">
    <property type="term" value="F:magnesium ion binding"/>
    <property type="evidence" value="ECO:0007669"/>
    <property type="project" value="InterPro"/>
</dbReference>
<dbReference type="PATRIC" id="fig|33051.4.peg.2410"/>
<evidence type="ECO:0000256" key="1">
    <source>
        <dbReference type="ARBA" id="ARBA00022679"/>
    </source>
</evidence>
<accession>A0A147IVX4</accession>
<dbReference type="OrthoDB" id="7549999at2"/>
<protein>
    <recommendedName>
        <fullName evidence="2">4'-phosphopantetheinyl transferase domain-containing protein</fullName>
    </recommendedName>
</protein>
<proteinExistence type="predicted"/>
<gene>
    <name evidence="3" type="ORF">SB4_08530</name>
</gene>
<dbReference type="GO" id="GO:0008897">
    <property type="term" value="F:holo-[acyl-carrier-protein] synthase activity"/>
    <property type="evidence" value="ECO:0007669"/>
    <property type="project" value="InterPro"/>
</dbReference>
<comment type="caution">
    <text evidence="3">The sequence shown here is derived from an EMBL/GenBank/DDBJ whole genome shotgun (WGS) entry which is preliminary data.</text>
</comment>